<feature type="region of interest" description="Disordered" evidence="1">
    <location>
        <begin position="1"/>
        <end position="26"/>
    </location>
</feature>
<proteinExistence type="predicted"/>
<dbReference type="EMBL" id="JAODYY010000001">
    <property type="protein sequence ID" value="MDH0122914.1"/>
    <property type="molecule type" value="Genomic_DNA"/>
</dbReference>
<sequence>MSRMNNGSMGRTFHRQKKKYQITSTRMSGTPISQRIIALNICFLLPVENPTFLMNDCSIGQEECGAAV</sequence>
<protein>
    <submittedName>
        <fullName evidence="2">Uncharacterized protein</fullName>
    </submittedName>
</protein>
<dbReference type="Proteomes" id="UP001158087">
    <property type="component" value="Unassembled WGS sequence"/>
</dbReference>
<reference evidence="2" key="1">
    <citation type="submission" date="2022-09" db="EMBL/GenBank/DDBJ databases">
        <title>Intensive care unit water sources are persistently colonized with multi-drug resistant bacteria and are the site of extensive horizontal gene transfer of antibiotic resistance genes.</title>
        <authorList>
            <person name="Diorio-Toth L."/>
        </authorList>
    </citation>
    <scope>NUCLEOTIDE SEQUENCE</scope>
    <source>
        <strain evidence="2">GD04153</strain>
    </source>
</reference>
<evidence type="ECO:0000256" key="1">
    <source>
        <dbReference type="SAM" id="MobiDB-lite"/>
    </source>
</evidence>
<organism evidence="2 3">
    <name type="scientific">Brucella intermedia GD04153</name>
    <dbReference type="NCBI Taxonomy" id="2975438"/>
    <lineage>
        <taxon>Bacteria</taxon>
        <taxon>Pseudomonadati</taxon>
        <taxon>Pseudomonadota</taxon>
        <taxon>Alphaproteobacteria</taxon>
        <taxon>Hyphomicrobiales</taxon>
        <taxon>Brucellaceae</taxon>
        <taxon>Brucella/Ochrobactrum group</taxon>
        <taxon>Brucella</taxon>
    </lineage>
</organism>
<evidence type="ECO:0000313" key="2">
    <source>
        <dbReference type="EMBL" id="MDH0122914.1"/>
    </source>
</evidence>
<accession>A0AA42GWK6</accession>
<evidence type="ECO:0000313" key="3">
    <source>
        <dbReference type="Proteomes" id="UP001158087"/>
    </source>
</evidence>
<gene>
    <name evidence="2" type="ORF">N7376_02810</name>
</gene>
<dbReference type="AlphaFoldDB" id="A0AA42GWK6"/>
<comment type="caution">
    <text evidence="2">The sequence shown here is derived from an EMBL/GenBank/DDBJ whole genome shotgun (WGS) entry which is preliminary data.</text>
</comment>
<name>A0AA42GWK6_9HYPH</name>